<feature type="transmembrane region" description="Helical" evidence="4">
    <location>
        <begin position="39"/>
        <end position="60"/>
    </location>
</feature>
<feature type="transmembrane region" description="Helical" evidence="4">
    <location>
        <begin position="288"/>
        <end position="313"/>
    </location>
</feature>
<keyword evidence="3 4" id="KW-0472">Membrane</keyword>
<feature type="transmembrane region" description="Helical" evidence="4">
    <location>
        <begin position="325"/>
        <end position="345"/>
    </location>
</feature>
<dbReference type="RefSeq" id="WP_131911795.1">
    <property type="nucleotide sequence ID" value="NZ_OU594967.1"/>
</dbReference>
<feature type="transmembrane region" description="Helical" evidence="4">
    <location>
        <begin position="157"/>
        <end position="178"/>
    </location>
</feature>
<comment type="caution">
    <text evidence="6">The sequence shown here is derived from an EMBL/GenBank/DDBJ whole genome shotgun (WGS) entry which is preliminary data.</text>
</comment>
<reference evidence="6 7" key="1">
    <citation type="submission" date="2019-03" db="EMBL/GenBank/DDBJ databases">
        <title>Genomic Encyclopedia of Type Strains, Phase IV (KMG-IV): sequencing the most valuable type-strain genomes for metagenomic binning, comparative biology and taxonomic classification.</title>
        <authorList>
            <person name="Goeker M."/>
        </authorList>
    </citation>
    <scope>NUCLEOTIDE SEQUENCE [LARGE SCALE GENOMIC DNA]</scope>
    <source>
        <strain evidence="6 7">DSM 18577</strain>
    </source>
</reference>
<feature type="transmembrane region" description="Helical" evidence="4">
    <location>
        <begin position="265"/>
        <end position="282"/>
    </location>
</feature>
<evidence type="ECO:0000256" key="2">
    <source>
        <dbReference type="ARBA" id="ARBA00022989"/>
    </source>
</evidence>
<organism evidence="6 7">
    <name type="scientific">Celerinatantimonas diazotrophica</name>
    <dbReference type="NCBI Taxonomy" id="412034"/>
    <lineage>
        <taxon>Bacteria</taxon>
        <taxon>Pseudomonadati</taxon>
        <taxon>Pseudomonadota</taxon>
        <taxon>Gammaproteobacteria</taxon>
        <taxon>Celerinatantimonadaceae</taxon>
        <taxon>Celerinatantimonas</taxon>
    </lineage>
</organism>
<dbReference type="InterPro" id="IPR036259">
    <property type="entry name" value="MFS_trans_sf"/>
</dbReference>
<protein>
    <submittedName>
        <fullName evidence="6">CP family cyanate transporter-like MFS transporter</fullName>
    </submittedName>
</protein>
<name>A0A4R1K407_9GAMM</name>
<feature type="transmembrane region" description="Helical" evidence="4">
    <location>
        <begin position="199"/>
        <end position="218"/>
    </location>
</feature>
<accession>A0A4R1K407</accession>
<feature type="transmembrane region" description="Helical" evidence="4">
    <location>
        <begin position="351"/>
        <end position="373"/>
    </location>
</feature>
<dbReference type="Gene3D" id="1.20.1250.20">
    <property type="entry name" value="MFS general substrate transporter like domains"/>
    <property type="match status" value="2"/>
</dbReference>
<dbReference type="GO" id="GO:0022857">
    <property type="term" value="F:transmembrane transporter activity"/>
    <property type="evidence" value="ECO:0007669"/>
    <property type="project" value="InterPro"/>
</dbReference>
<feature type="transmembrane region" description="Helical" evidence="4">
    <location>
        <begin position="129"/>
        <end position="151"/>
    </location>
</feature>
<dbReference type="PROSITE" id="PS50850">
    <property type="entry name" value="MFS"/>
    <property type="match status" value="1"/>
</dbReference>
<evidence type="ECO:0000256" key="1">
    <source>
        <dbReference type="ARBA" id="ARBA00022692"/>
    </source>
</evidence>
<keyword evidence="7" id="KW-1185">Reference proteome</keyword>
<dbReference type="InterPro" id="IPR020846">
    <property type="entry name" value="MFS_dom"/>
</dbReference>
<evidence type="ECO:0000256" key="4">
    <source>
        <dbReference type="SAM" id="Phobius"/>
    </source>
</evidence>
<feature type="transmembrane region" description="Helical" evidence="4">
    <location>
        <begin position="72"/>
        <end position="89"/>
    </location>
</feature>
<evidence type="ECO:0000259" key="5">
    <source>
        <dbReference type="PROSITE" id="PS50850"/>
    </source>
</evidence>
<gene>
    <name evidence="6" type="ORF">EV690_0998</name>
</gene>
<feature type="transmembrane region" description="Helical" evidence="4">
    <location>
        <begin position="95"/>
        <end position="117"/>
    </location>
</feature>
<dbReference type="PANTHER" id="PTHR23523">
    <property type="match status" value="1"/>
</dbReference>
<dbReference type="AlphaFoldDB" id="A0A4R1K407"/>
<sequence>MRFSYPLLTLLLLAANLRTPITAIGPLYSDLANILHVSSASIGLVASIPLLIFALFSPFAAKLAQRIGLKNALSWALLAIVFGLLIRISGSLSSLYIGTLVCAIGIAIANVLLPSWVKENFSHHQLGTITALYAMMMGIAGSVFTALAVPLEHWGNWQIALLSPAIIAIIALLAWLPSPTPKQPVNVTRKSLPKLWRSPLAWAVTMYMAMSSLSFYIMVNWLPAMLNASGYSHSQAGFLDSIMQLVSALVGLTMAIMFKRYSLKTLAVSHALLQIVAIGGLIFYPQWALLWCVMLGYLAGGVFIIALTFMSVCAHDSQAAAQLSAMAQTVGYLIACVGPTLAGWAHQTSGSWLSVQLGYIVIMLLLALSGYWVSRHQSEL</sequence>
<dbReference type="InterPro" id="IPR011701">
    <property type="entry name" value="MFS"/>
</dbReference>
<feature type="domain" description="Major facilitator superfamily (MFS) profile" evidence="5">
    <location>
        <begin position="4"/>
        <end position="378"/>
    </location>
</feature>
<evidence type="ECO:0000313" key="7">
    <source>
        <dbReference type="Proteomes" id="UP000295565"/>
    </source>
</evidence>
<dbReference type="InterPro" id="IPR052524">
    <property type="entry name" value="MFS_Cyanate_Porter"/>
</dbReference>
<dbReference type="Pfam" id="PF07690">
    <property type="entry name" value="MFS_1"/>
    <property type="match status" value="1"/>
</dbReference>
<keyword evidence="2 4" id="KW-1133">Transmembrane helix</keyword>
<dbReference type="PANTHER" id="PTHR23523:SF2">
    <property type="entry name" value="2-NITROIMIDAZOLE TRANSPORTER"/>
    <property type="match status" value="1"/>
</dbReference>
<dbReference type="OrthoDB" id="5317164at2"/>
<evidence type="ECO:0000256" key="3">
    <source>
        <dbReference type="ARBA" id="ARBA00023136"/>
    </source>
</evidence>
<proteinExistence type="predicted"/>
<evidence type="ECO:0000313" key="6">
    <source>
        <dbReference type="EMBL" id="TCK58845.1"/>
    </source>
</evidence>
<dbReference type="EMBL" id="SMGD01000011">
    <property type="protein sequence ID" value="TCK58845.1"/>
    <property type="molecule type" value="Genomic_DNA"/>
</dbReference>
<dbReference type="SUPFAM" id="SSF103473">
    <property type="entry name" value="MFS general substrate transporter"/>
    <property type="match status" value="1"/>
</dbReference>
<feature type="transmembrane region" description="Helical" evidence="4">
    <location>
        <begin position="238"/>
        <end position="258"/>
    </location>
</feature>
<dbReference type="Proteomes" id="UP000295565">
    <property type="component" value="Unassembled WGS sequence"/>
</dbReference>
<keyword evidence="1 4" id="KW-0812">Transmembrane</keyword>